<comment type="caution">
    <text evidence="1">The sequence shown here is derived from an EMBL/GenBank/DDBJ whole genome shotgun (WGS) entry which is preliminary data.</text>
</comment>
<keyword evidence="2" id="KW-1185">Reference proteome</keyword>
<gene>
    <name evidence="1" type="ORF">Pse7429DRAFT_4742</name>
</gene>
<dbReference type="AlphaFoldDB" id="L8MQI6"/>
<sequence length="73" mass="8473">MSSISRNTHCISEMLPNKEQSTQGTWLNSFYDKAGIVPFDIQKGWHLVQTTNTENSYWIGRNSKDKNYFDKGK</sequence>
<evidence type="ECO:0000313" key="1">
    <source>
        <dbReference type="EMBL" id="ELS30162.1"/>
    </source>
</evidence>
<dbReference type="EMBL" id="ALWB01000424">
    <property type="protein sequence ID" value="ELS30162.1"/>
    <property type="molecule type" value="Genomic_DNA"/>
</dbReference>
<accession>L8MQI6</accession>
<protein>
    <submittedName>
        <fullName evidence="1">Uncharacterized protein</fullName>
    </submittedName>
</protein>
<name>L8MQI6_9CYAN</name>
<reference evidence="1 2" key="1">
    <citation type="journal article" date="2013" name="Proc. Natl. Acad. Sci. U.S.A.">
        <title>Improving the coverage of the cyanobacterial phylum using diversity-driven genome sequencing.</title>
        <authorList>
            <person name="Shih P.M."/>
            <person name="Wu D."/>
            <person name="Latifi A."/>
            <person name="Axen S.D."/>
            <person name="Fewer D.P."/>
            <person name="Talla E."/>
            <person name="Calteau A."/>
            <person name="Cai F."/>
            <person name="Tandeau de Marsac N."/>
            <person name="Rippka R."/>
            <person name="Herdman M."/>
            <person name="Sivonen K."/>
            <person name="Coursin T."/>
            <person name="Laurent T."/>
            <person name="Goodwin L."/>
            <person name="Nolan M."/>
            <person name="Davenport K.W."/>
            <person name="Han C.S."/>
            <person name="Rubin E.M."/>
            <person name="Eisen J.A."/>
            <person name="Woyke T."/>
            <person name="Gugger M."/>
            <person name="Kerfeld C.A."/>
        </authorList>
    </citation>
    <scope>NUCLEOTIDE SEQUENCE [LARGE SCALE GENOMIC DNA]</scope>
    <source>
        <strain evidence="1 2">PCC 7429</strain>
    </source>
</reference>
<proteinExistence type="predicted"/>
<dbReference type="Proteomes" id="UP000011201">
    <property type="component" value="Unassembled WGS sequence"/>
</dbReference>
<evidence type="ECO:0000313" key="2">
    <source>
        <dbReference type="Proteomes" id="UP000011201"/>
    </source>
</evidence>
<organism evidence="1 2">
    <name type="scientific">Pseudanabaena biceps PCC 7429</name>
    <dbReference type="NCBI Taxonomy" id="927668"/>
    <lineage>
        <taxon>Bacteria</taxon>
        <taxon>Bacillati</taxon>
        <taxon>Cyanobacteriota</taxon>
        <taxon>Cyanophyceae</taxon>
        <taxon>Pseudanabaenales</taxon>
        <taxon>Pseudanabaenaceae</taxon>
        <taxon>Pseudanabaena</taxon>
    </lineage>
</organism>